<sequence length="238" mass="25983">MATNSSSCRSFLVLDHNERLWKNILPGKMMLFVSGTLELSFSNPFQLILVISTFAYSHETVREVEAKHGEPYYGYKTVALFQPAHHYHKRSTDSGANSDPGASTDSNAANEEGLPALYSFGNAFKCFSVHQDEDHHPSKRSADGHGHSFSHGHSFGHNFGHAHGIGHGHGLGHSLGHGHGFGHSFGHSFGHGHGFGHGIGHHHGHGYGHGNAVSFNHQDFGHSHHGYGHHGHSFFQHH</sequence>
<protein>
    <submittedName>
        <fullName evidence="2">Uncharacterized protein</fullName>
    </submittedName>
</protein>
<feature type="compositionally biased region" description="Basic and acidic residues" evidence="1">
    <location>
        <begin position="131"/>
        <end position="146"/>
    </location>
</feature>
<evidence type="ECO:0000256" key="1">
    <source>
        <dbReference type="SAM" id="MobiDB-lite"/>
    </source>
</evidence>
<dbReference type="PRINTS" id="PR00334">
    <property type="entry name" value="KININOGEN"/>
</dbReference>
<feature type="region of interest" description="Disordered" evidence="1">
    <location>
        <begin position="131"/>
        <end position="155"/>
    </location>
</feature>
<feature type="region of interest" description="Disordered" evidence="1">
    <location>
        <begin position="89"/>
        <end position="108"/>
    </location>
</feature>
<comment type="caution">
    <text evidence="2">The sequence shown here is derived from an EMBL/GenBank/DDBJ whole genome shotgun (WGS) entry which is preliminary data.</text>
</comment>
<accession>A0AAN8XW32</accession>
<evidence type="ECO:0000313" key="2">
    <source>
        <dbReference type="EMBL" id="KAK7085505.1"/>
    </source>
</evidence>
<dbReference type="AlphaFoldDB" id="A0AAN8XW32"/>
<gene>
    <name evidence="2" type="ORF">SK128_004673</name>
</gene>
<organism evidence="2 3">
    <name type="scientific">Halocaridina rubra</name>
    <name type="common">Hawaiian red shrimp</name>
    <dbReference type="NCBI Taxonomy" id="373956"/>
    <lineage>
        <taxon>Eukaryota</taxon>
        <taxon>Metazoa</taxon>
        <taxon>Ecdysozoa</taxon>
        <taxon>Arthropoda</taxon>
        <taxon>Crustacea</taxon>
        <taxon>Multicrustacea</taxon>
        <taxon>Malacostraca</taxon>
        <taxon>Eumalacostraca</taxon>
        <taxon>Eucarida</taxon>
        <taxon>Decapoda</taxon>
        <taxon>Pleocyemata</taxon>
        <taxon>Caridea</taxon>
        <taxon>Atyoidea</taxon>
        <taxon>Atyidae</taxon>
        <taxon>Halocaridina</taxon>
    </lineage>
</organism>
<name>A0AAN8XW32_HALRR</name>
<dbReference type="EMBL" id="JAXCGZ010000878">
    <property type="protein sequence ID" value="KAK7085505.1"/>
    <property type="molecule type" value="Genomic_DNA"/>
</dbReference>
<reference evidence="2 3" key="1">
    <citation type="submission" date="2023-11" db="EMBL/GenBank/DDBJ databases">
        <title>Halocaridina rubra genome assembly.</title>
        <authorList>
            <person name="Smith C."/>
        </authorList>
    </citation>
    <scope>NUCLEOTIDE SEQUENCE [LARGE SCALE GENOMIC DNA]</scope>
    <source>
        <strain evidence="2">EP-1</strain>
        <tissue evidence="2">Whole</tissue>
    </source>
</reference>
<proteinExistence type="predicted"/>
<dbReference type="Proteomes" id="UP001381693">
    <property type="component" value="Unassembled WGS sequence"/>
</dbReference>
<feature type="compositionally biased region" description="Polar residues" evidence="1">
    <location>
        <begin position="93"/>
        <end position="108"/>
    </location>
</feature>
<dbReference type="InterPro" id="IPR002395">
    <property type="entry name" value="Kininogen"/>
</dbReference>
<keyword evidence="3" id="KW-1185">Reference proteome</keyword>
<evidence type="ECO:0000313" key="3">
    <source>
        <dbReference type="Proteomes" id="UP001381693"/>
    </source>
</evidence>